<dbReference type="InterPro" id="IPR012132">
    <property type="entry name" value="GMC_OxRdtase"/>
</dbReference>
<keyword evidence="3 6" id="KW-0285">Flavoprotein</keyword>
<evidence type="ECO:0000256" key="4">
    <source>
        <dbReference type="ARBA" id="ARBA00022827"/>
    </source>
</evidence>
<proteinExistence type="inferred from homology"/>
<reference evidence="8 9" key="1">
    <citation type="submission" date="2019-11" db="EMBL/GenBank/DDBJ databases">
        <authorList>
            <person name="Zhang X.Y."/>
        </authorList>
    </citation>
    <scope>NUCLEOTIDE SEQUENCE [LARGE SCALE GENOMIC DNA]</scope>
    <source>
        <strain evidence="8 9">C176</strain>
    </source>
</reference>
<dbReference type="PANTHER" id="PTHR11552:SF147">
    <property type="entry name" value="CHOLINE DEHYDROGENASE, MITOCHONDRIAL"/>
    <property type="match status" value="1"/>
</dbReference>
<feature type="binding site" evidence="5">
    <location>
        <position position="83"/>
    </location>
    <ligand>
        <name>FAD</name>
        <dbReference type="ChEBI" id="CHEBI:57692"/>
    </ligand>
</feature>
<evidence type="ECO:0000256" key="2">
    <source>
        <dbReference type="ARBA" id="ARBA00010790"/>
    </source>
</evidence>
<dbReference type="SUPFAM" id="SSF54373">
    <property type="entry name" value="FAD-linked reductases, C-terminal domain"/>
    <property type="match status" value="1"/>
</dbReference>
<dbReference type="SUPFAM" id="SSF51905">
    <property type="entry name" value="FAD/NAD(P)-binding domain"/>
    <property type="match status" value="1"/>
</dbReference>
<keyword evidence="9" id="KW-1185">Reference proteome</keyword>
<dbReference type="InterPro" id="IPR000172">
    <property type="entry name" value="GMC_OxRdtase_N"/>
</dbReference>
<dbReference type="GO" id="GO:0016614">
    <property type="term" value="F:oxidoreductase activity, acting on CH-OH group of donors"/>
    <property type="evidence" value="ECO:0007669"/>
    <property type="project" value="InterPro"/>
</dbReference>
<keyword evidence="4 5" id="KW-0274">FAD</keyword>
<dbReference type="PROSITE" id="PS00623">
    <property type="entry name" value="GMC_OXRED_1"/>
    <property type="match status" value="1"/>
</dbReference>
<comment type="similarity">
    <text evidence="2 6">Belongs to the GMC oxidoreductase family.</text>
</comment>
<dbReference type="PANTHER" id="PTHR11552">
    <property type="entry name" value="GLUCOSE-METHANOL-CHOLINE GMC OXIDOREDUCTASE"/>
    <property type="match status" value="1"/>
</dbReference>
<dbReference type="Gene3D" id="3.30.560.10">
    <property type="entry name" value="Glucose Oxidase, domain 3"/>
    <property type="match status" value="1"/>
</dbReference>
<dbReference type="AlphaFoldDB" id="A0A6N7QLS3"/>
<name>A0A6N7QLS3_9GAMM</name>
<dbReference type="EMBL" id="WJPP01000001">
    <property type="protein sequence ID" value="MRH77361.1"/>
    <property type="molecule type" value="Genomic_DNA"/>
</dbReference>
<comment type="caution">
    <text evidence="8">The sequence shown here is derived from an EMBL/GenBank/DDBJ whole genome shotgun (WGS) entry which is preliminary data.</text>
</comment>
<dbReference type="Gene3D" id="3.50.50.60">
    <property type="entry name" value="FAD/NAD(P)-binding domain"/>
    <property type="match status" value="1"/>
</dbReference>
<evidence type="ECO:0000313" key="8">
    <source>
        <dbReference type="EMBL" id="MRH77361.1"/>
    </source>
</evidence>
<dbReference type="Pfam" id="PF05199">
    <property type="entry name" value="GMC_oxred_C"/>
    <property type="match status" value="1"/>
</dbReference>
<dbReference type="PIRSF" id="PIRSF000137">
    <property type="entry name" value="Alcohol_oxidase"/>
    <property type="match status" value="1"/>
</dbReference>
<evidence type="ECO:0000256" key="1">
    <source>
        <dbReference type="ARBA" id="ARBA00001974"/>
    </source>
</evidence>
<evidence type="ECO:0000313" key="9">
    <source>
        <dbReference type="Proteomes" id="UP000433788"/>
    </source>
</evidence>
<evidence type="ECO:0000256" key="6">
    <source>
        <dbReference type="RuleBase" id="RU003968"/>
    </source>
</evidence>
<dbReference type="InterPro" id="IPR007867">
    <property type="entry name" value="GMC_OxRtase_C"/>
</dbReference>
<evidence type="ECO:0000256" key="3">
    <source>
        <dbReference type="ARBA" id="ARBA00022630"/>
    </source>
</evidence>
<dbReference type="PROSITE" id="PS51257">
    <property type="entry name" value="PROKAR_LIPOPROTEIN"/>
    <property type="match status" value="1"/>
</dbReference>
<dbReference type="GO" id="GO:0050660">
    <property type="term" value="F:flavin adenine dinucleotide binding"/>
    <property type="evidence" value="ECO:0007669"/>
    <property type="project" value="InterPro"/>
</dbReference>
<comment type="cofactor">
    <cofactor evidence="1 5">
        <name>FAD</name>
        <dbReference type="ChEBI" id="CHEBI:57692"/>
    </cofactor>
</comment>
<feature type="domain" description="Glucose-methanol-choline oxidoreductase N-terminal" evidence="7">
    <location>
        <begin position="81"/>
        <end position="104"/>
    </location>
</feature>
<sequence length="540" mass="58905">MRQFDYIIVGGGTAGCLLANRLSANPRNDVLLLEAGGNDRYLWIHVPVGYLYTMNNPRTDWCMKTQPDAGLNGRSLNYPRGRVIGGSSAINGMIYMRGQAADYDAWAAQGNAGWSWEEVLPFFLRHEDHAFIKNHWHAQGGEWRIEHQRLSWEILGAFRDAAAECGIPPTDDFNAGDNEGCGYFHVNQRNGVRVSAARAFLHPIKKRPNLTVLLGAEVTEIGFVDKTATSVSFIHQGSLETVQVGQEVVLAAGAVHSPMLLQRAGIGDSADLSPLGITPLHHLAGVGKNLQDHLQLRTVFRVNNTKTLNEKANRLLGRLAMGLEYIFTRRGPLSMAPSQLGCFAKSSANQPRANLEYHVQPLSTEKLGDPLHPFPAITASVCNLRPESRGYVRLSERNDIRSPIIVPNYLSTPGDQQVAADSIRLTRKIMSASALAKYGPEELLPGPDKQDDEALFAAAGQIGTTIFHPVGTCRMGPVDDTGAVVDERLRVHGIDRLRVVDASIMPNITSGNTSSPTLMIAEKASELMLEDQAARAQVAS</sequence>
<evidence type="ECO:0000259" key="7">
    <source>
        <dbReference type="PROSITE" id="PS00623"/>
    </source>
</evidence>
<protein>
    <submittedName>
        <fullName evidence="8">Choline dehydrogenase</fullName>
    </submittedName>
</protein>
<accession>A0A6N7QLS3</accession>
<dbReference type="Pfam" id="PF00732">
    <property type="entry name" value="GMC_oxred_N"/>
    <property type="match status" value="1"/>
</dbReference>
<organism evidence="8 9">
    <name type="scientific">Spiribacter salilacus</name>
    <dbReference type="NCBI Taxonomy" id="2664894"/>
    <lineage>
        <taxon>Bacteria</taxon>
        <taxon>Pseudomonadati</taxon>
        <taxon>Pseudomonadota</taxon>
        <taxon>Gammaproteobacteria</taxon>
        <taxon>Chromatiales</taxon>
        <taxon>Ectothiorhodospiraceae</taxon>
        <taxon>Spiribacter</taxon>
    </lineage>
</organism>
<evidence type="ECO:0000256" key="5">
    <source>
        <dbReference type="PIRSR" id="PIRSR000137-2"/>
    </source>
</evidence>
<dbReference type="Proteomes" id="UP000433788">
    <property type="component" value="Unassembled WGS sequence"/>
</dbReference>
<gene>
    <name evidence="8" type="ORF">GH984_01370</name>
</gene>
<dbReference type="RefSeq" id="WP_369691885.1">
    <property type="nucleotide sequence ID" value="NZ_WJPP01000001.1"/>
</dbReference>
<feature type="binding site" evidence="5">
    <location>
        <position position="218"/>
    </location>
    <ligand>
        <name>FAD</name>
        <dbReference type="ChEBI" id="CHEBI:57692"/>
    </ligand>
</feature>
<dbReference type="InterPro" id="IPR036188">
    <property type="entry name" value="FAD/NAD-bd_sf"/>
</dbReference>